<keyword evidence="2" id="KW-0997">Cell inner membrane</keyword>
<keyword evidence="4" id="KW-1133">Transmembrane helix</keyword>
<proteinExistence type="predicted"/>
<reference evidence="7 8" key="1">
    <citation type="submission" date="2015-08" db="EMBL/GenBank/DDBJ databases">
        <title>Complete genome sequence of Sulfurifustis variabilis.</title>
        <authorList>
            <person name="Miura A."/>
            <person name="Kojima H."/>
            <person name="Fukui M."/>
        </authorList>
    </citation>
    <scope>NUCLEOTIDE SEQUENCE [LARGE SCALE GENOMIC DNA]</scope>
    <source>
        <strain evidence="8">skN76</strain>
    </source>
</reference>
<dbReference type="GO" id="GO:0030288">
    <property type="term" value="C:outer membrane-bounded periplasmic space"/>
    <property type="evidence" value="ECO:0007669"/>
    <property type="project" value="TreeGrafter"/>
</dbReference>
<evidence type="ECO:0008006" key="9">
    <source>
        <dbReference type="Google" id="ProtNLM"/>
    </source>
</evidence>
<evidence type="ECO:0000256" key="3">
    <source>
        <dbReference type="ARBA" id="ARBA00022692"/>
    </source>
</evidence>
<dbReference type="KEGG" id="sva:SVA_0626"/>
<evidence type="ECO:0000256" key="4">
    <source>
        <dbReference type="ARBA" id="ARBA00022989"/>
    </source>
</evidence>
<dbReference type="InterPro" id="IPR026265">
    <property type="entry name" value="LptC"/>
</dbReference>
<keyword evidence="1" id="KW-1003">Cell membrane</keyword>
<dbReference type="GO" id="GO:0005886">
    <property type="term" value="C:plasma membrane"/>
    <property type="evidence" value="ECO:0007669"/>
    <property type="project" value="InterPro"/>
</dbReference>
<dbReference type="Proteomes" id="UP000218899">
    <property type="component" value="Chromosome"/>
</dbReference>
<dbReference type="PANTHER" id="PTHR37481:SF1">
    <property type="entry name" value="LIPOPOLYSACCHARIDE EXPORT SYSTEM PROTEIN LPTC"/>
    <property type="match status" value="1"/>
</dbReference>
<dbReference type="InterPro" id="IPR010664">
    <property type="entry name" value="LipoPS_assembly_LptC-rel"/>
</dbReference>
<evidence type="ECO:0000256" key="5">
    <source>
        <dbReference type="ARBA" id="ARBA00023136"/>
    </source>
</evidence>
<dbReference type="GO" id="GO:0015221">
    <property type="term" value="F:lipopolysaccharide transmembrane transporter activity"/>
    <property type="evidence" value="ECO:0007669"/>
    <property type="project" value="InterPro"/>
</dbReference>
<accession>A0A1B4V1S1</accession>
<dbReference type="PANTHER" id="PTHR37481">
    <property type="entry name" value="LIPOPOLYSACCHARIDE EXPORT SYSTEM PROTEIN LPTC"/>
    <property type="match status" value="1"/>
</dbReference>
<dbReference type="GO" id="GO:0017089">
    <property type="term" value="F:glycolipid transfer activity"/>
    <property type="evidence" value="ECO:0007669"/>
    <property type="project" value="TreeGrafter"/>
</dbReference>
<evidence type="ECO:0000313" key="8">
    <source>
        <dbReference type="Proteomes" id="UP000218899"/>
    </source>
</evidence>
<dbReference type="Gene3D" id="2.60.450.10">
    <property type="entry name" value="Lipopolysaccharide (LPS) transport protein A like domain"/>
    <property type="match status" value="1"/>
</dbReference>
<evidence type="ECO:0000256" key="6">
    <source>
        <dbReference type="SAM" id="MobiDB-lite"/>
    </source>
</evidence>
<dbReference type="InterPro" id="IPR052363">
    <property type="entry name" value="LPS_export_LptC"/>
</dbReference>
<dbReference type="Pfam" id="PF06835">
    <property type="entry name" value="LptC"/>
    <property type="match status" value="1"/>
</dbReference>
<dbReference type="NCBIfam" id="TIGR04409">
    <property type="entry name" value="LptC_YrbK"/>
    <property type="match status" value="1"/>
</dbReference>
<protein>
    <recommendedName>
        <fullName evidence="9">LPS export ABC transporter periplasmic protein LptC</fullName>
    </recommendedName>
</protein>
<dbReference type="AlphaFoldDB" id="A0A1B4V1S1"/>
<dbReference type="RefSeq" id="WP_169923944.1">
    <property type="nucleotide sequence ID" value="NZ_AP014936.1"/>
</dbReference>
<evidence type="ECO:0000313" key="7">
    <source>
        <dbReference type="EMBL" id="BAU47205.1"/>
    </source>
</evidence>
<feature type="region of interest" description="Disordered" evidence="6">
    <location>
        <begin position="89"/>
        <end position="108"/>
    </location>
</feature>
<sequence length="144" mass="16143">MSDARRWIAGALLALAALGSWWLTGSVAPPDSTADPRTRHDPDYVIEQFTSWSTNERGERRYRLEAERLVHYPDDDTAHLTQPYLVQYPEDGGPPIHTRAREGLMPGDGREILMSGDVRTARGADPESAGGEILTDRMRIELDR</sequence>
<keyword evidence="3" id="KW-0812">Transmembrane</keyword>
<evidence type="ECO:0000256" key="1">
    <source>
        <dbReference type="ARBA" id="ARBA00022475"/>
    </source>
</evidence>
<evidence type="ECO:0000256" key="2">
    <source>
        <dbReference type="ARBA" id="ARBA00022519"/>
    </source>
</evidence>
<gene>
    <name evidence="7" type="ORF">SVA_0626</name>
</gene>
<dbReference type="EMBL" id="AP014936">
    <property type="protein sequence ID" value="BAU47205.1"/>
    <property type="molecule type" value="Genomic_DNA"/>
</dbReference>
<name>A0A1B4V1S1_9GAMM</name>
<organism evidence="7 8">
    <name type="scientific">Sulfurifustis variabilis</name>
    <dbReference type="NCBI Taxonomy" id="1675686"/>
    <lineage>
        <taxon>Bacteria</taxon>
        <taxon>Pseudomonadati</taxon>
        <taxon>Pseudomonadota</taxon>
        <taxon>Gammaproteobacteria</taxon>
        <taxon>Acidiferrobacterales</taxon>
        <taxon>Acidiferrobacteraceae</taxon>
        <taxon>Sulfurifustis</taxon>
    </lineage>
</organism>
<keyword evidence="5" id="KW-0472">Membrane</keyword>
<keyword evidence="8" id="KW-1185">Reference proteome</keyword>